<accession>A0A853AZH1</accession>
<dbReference type="InterPro" id="IPR010982">
    <property type="entry name" value="Lambda_DNA-bd_dom_sf"/>
</dbReference>
<dbReference type="EMBL" id="JACCFK010000001">
    <property type="protein sequence ID" value="NYI87951.1"/>
    <property type="molecule type" value="Genomic_DNA"/>
</dbReference>
<dbReference type="Pfam" id="PF13560">
    <property type="entry name" value="HTH_31"/>
    <property type="match status" value="1"/>
</dbReference>
<evidence type="ECO:0000313" key="2">
    <source>
        <dbReference type="EMBL" id="NYI87951.1"/>
    </source>
</evidence>
<dbReference type="CDD" id="cd00093">
    <property type="entry name" value="HTH_XRE"/>
    <property type="match status" value="1"/>
</dbReference>
<dbReference type="Gene3D" id="1.10.260.40">
    <property type="entry name" value="lambda repressor-like DNA-binding domains"/>
    <property type="match status" value="1"/>
</dbReference>
<dbReference type="AlphaFoldDB" id="A0A853AZH1"/>
<reference evidence="2 3" key="1">
    <citation type="submission" date="2020-07" db="EMBL/GenBank/DDBJ databases">
        <title>Sequencing the genomes of 1000 actinobacteria strains.</title>
        <authorList>
            <person name="Klenk H.-P."/>
        </authorList>
    </citation>
    <scope>NUCLEOTIDE SEQUENCE [LARGE SCALE GENOMIC DNA]</scope>
    <source>
        <strain evidence="2 3">DSM 104006</strain>
    </source>
</reference>
<keyword evidence="3" id="KW-1185">Reference proteome</keyword>
<evidence type="ECO:0000259" key="1">
    <source>
        <dbReference type="PROSITE" id="PS50943"/>
    </source>
</evidence>
<feature type="domain" description="HTH cro/C1-type" evidence="1">
    <location>
        <begin position="19"/>
        <end position="72"/>
    </location>
</feature>
<sequence>MSIAADGNRPASPELGAVLQRFRRAAGLSQERLAARCAMSQSKVSRIERGKELPSVGDVERMVKALEVPDELAVRLVTVARRANVAHVSGRALAELGLWRAQTEIKHIIELCGVQRSFLPVMIGGLFQTPEYARAALTPTLPTSPVRDVEKAVAARLDQQTVLEYPTRQFHVLLTEQAVRWKRIGRPGMVRQCEHLVALAERPNIHVGVVPLTAGVPAAPLNSFHVYDERLVMVELFSGRVDYREHKDVQYHLDLFEFFRGYALTGDRARAFLLSARDEFM</sequence>
<name>A0A853AZH1_9PSEU</name>
<organism evidence="2 3">
    <name type="scientific">Amycolatopsis endophytica</name>
    <dbReference type="NCBI Taxonomy" id="860233"/>
    <lineage>
        <taxon>Bacteria</taxon>
        <taxon>Bacillati</taxon>
        <taxon>Actinomycetota</taxon>
        <taxon>Actinomycetes</taxon>
        <taxon>Pseudonocardiales</taxon>
        <taxon>Pseudonocardiaceae</taxon>
        <taxon>Amycolatopsis</taxon>
    </lineage>
</organism>
<dbReference type="SMART" id="SM00530">
    <property type="entry name" value="HTH_XRE"/>
    <property type="match status" value="1"/>
</dbReference>
<comment type="caution">
    <text evidence="2">The sequence shown here is derived from an EMBL/GenBank/DDBJ whole genome shotgun (WGS) entry which is preliminary data.</text>
</comment>
<dbReference type="InterPro" id="IPR043917">
    <property type="entry name" value="DUF5753"/>
</dbReference>
<dbReference type="GO" id="GO:0003677">
    <property type="term" value="F:DNA binding"/>
    <property type="evidence" value="ECO:0007669"/>
    <property type="project" value="InterPro"/>
</dbReference>
<protein>
    <submittedName>
        <fullName evidence="2">Transcriptional regulator with XRE-family HTH domain</fullName>
    </submittedName>
</protein>
<dbReference type="RefSeq" id="WP_312860921.1">
    <property type="nucleotide sequence ID" value="NZ_JACCFK010000001.1"/>
</dbReference>
<proteinExistence type="predicted"/>
<evidence type="ECO:0000313" key="3">
    <source>
        <dbReference type="Proteomes" id="UP000549616"/>
    </source>
</evidence>
<gene>
    <name evidence="2" type="ORF">HNR02_001274</name>
</gene>
<dbReference type="Pfam" id="PF19054">
    <property type="entry name" value="DUF5753"/>
    <property type="match status" value="1"/>
</dbReference>
<dbReference type="InterPro" id="IPR001387">
    <property type="entry name" value="Cro/C1-type_HTH"/>
</dbReference>
<dbReference type="Proteomes" id="UP000549616">
    <property type="component" value="Unassembled WGS sequence"/>
</dbReference>
<dbReference type="PROSITE" id="PS50943">
    <property type="entry name" value="HTH_CROC1"/>
    <property type="match status" value="1"/>
</dbReference>
<dbReference type="SUPFAM" id="SSF47413">
    <property type="entry name" value="lambda repressor-like DNA-binding domains"/>
    <property type="match status" value="1"/>
</dbReference>